<comment type="similarity">
    <text evidence="2">Belongs to the acyl-CoA dehydrogenase family.</text>
</comment>
<dbReference type="GO" id="GO:0003995">
    <property type="term" value="F:acyl-CoA dehydrogenase activity"/>
    <property type="evidence" value="ECO:0007669"/>
    <property type="project" value="TreeGrafter"/>
</dbReference>
<dbReference type="InterPro" id="IPR036250">
    <property type="entry name" value="AcylCo_DH-like_C"/>
</dbReference>
<evidence type="ECO:0000256" key="4">
    <source>
        <dbReference type="ARBA" id="ARBA00022827"/>
    </source>
</evidence>
<keyword evidence="4" id="KW-0274">FAD</keyword>
<reference evidence="7" key="1">
    <citation type="submission" date="2016-12" db="EMBL/GenBank/DDBJ databases">
        <authorList>
            <person name="Moulin L."/>
        </authorList>
    </citation>
    <scope>NUCLEOTIDE SEQUENCE [LARGE SCALE GENOMIC DNA]</scope>
    <source>
        <strain evidence="7">STM 7183</strain>
    </source>
</reference>
<keyword evidence="8" id="KW-1185">Reference proteome</keyword>
<dbReference type="PANTHER" id="PTHR43884:SF20">
    <property type="entry name" value="ACYL-COA DEHYDROGENASE FADE28"/>
    <property type="match status" value="1"/>
</dbReference>
<evidence type="ECO:0000256" key="3">
    <source>
        <dbReference type="ARBA" id="ARBA00022630"/>
    </source>
</evidence>
<dbReference type="Proteomes" id="UP000195569">
    <property type="component" value="Unassembled WGS sequence"/>
</dbReference>
<dbReference type="AlphaFoldDB" id="A0A1N7RVX6"/>
<evidence type="ECO:0000259" key="6">
    <source>
        <dbReference type="Pfam" id="PF00441"/>
    </source>
</evidence>
<evidence type="ECO:0000256" key="5">
    <source>
        <dbReference type="ARBA" id="ARBA00023002"/>
    </source>
</evidence>
<dbReference type="EMBL" id="CYGY02000021">
    <property type="protein sequence ID" value="SIT39233.1"/>
    <property type="molecule type" value="Genomic_DNA"/>
</dbReference>
<evidence type="ECO:0000256" key="2">
    <source>
        <dbReference type="ARBA" id="ARBA00009347"/>
    </source>
</evidence>
<evidence type="ECO:0000313" key="8">
    <source>
        <dbReference type="Proteomes" id="UP000195569"/>
    </source>
</evidence>
<sequence length="338" mass="36124">MEYLMEQPINDPFSDALARLLSQECTPDMVRRIEAGGSADTLWNVLEASGFANALLPAAKGGAELSMTEAFALFELCGTHVLPLPLAETMVARMLLASANYDIPAGSITLSVATRYGDRIRCGAVAFGAVSDHVLAADASGNAYLLPAAIARKNPDVFPLDAGLDWDIGLLGSMPRIAFGELRTLHACLCTAHLCGALQATLSRTLSYANERLQFGRAIGAFQAIQHQLSVMAEHVFASRIAAQLGCRGPLKDLSRLAIAVAKILTSEAAQEATSIAHAIHGAVGLSAEHDLQLFTRRLYWGRRTAGSEGYWHDVLGDALLASECRAIDMIREIGDIH</sequence>
<dbReference type="Pfam" id="PF00441">
    <property type="entry name" value="Acyl-CoA_dh_1"/>
    <property type="match status" value="1"/>
</dbReference>
<evidence type="ECO:0000313" key="7">
    <source>
        <dbReference type="EMBL" id="SIT39233.1"/>
    </source>
</evidence>
<accession>A0A1N7RVX6</accession>
<keyword evidence="5" id="KW-0560">Oxidoreductase</keyword>
<dbReference type="SUPFAM" id="SSF56645">
    <property type="entry name" value="Acyl-CoA dehydrogenase NM domain-like"/>
    <property type="match status" value="1"/>
</dbReference>
<feature type="domain" description="Acyl-CoA dehydrogenase/oxidase C-terminal" evidence="6">
    <location>
        <begin position="191"/>
        <end position="311"/>
    </location>
</feature>
<dbReference type="Gene3D" id="1.20.140.10">
    <property type="entry name" value="Butyryl-CoA Dehydrogenase, subunit A, domain 3"/>
    <property type="match status" value="1"/>
</dbReference>
<evidence type="ECO:0000256" key="1">
    <source>
        <dbReference type="ARBA" id="ARBA00001974"/>
    </source>
</evidence>
<dbReference type="InterPro" id="IPR009075">
    <property type="entry name" value="AcylCo_DH/oxidase_C"/>
</dbReference>
<name>A0A1N7RVX6_9BURK</name>
<protein>
    <submittedName>
        <fullName evidence="7">Acyl-CoA dehydrogenase domain-containing protein</fullName>
    </submittedName>
</protein>
<dbReference type="InterPro" id="IPR037069">
    <property type="entry name" value="AcylCoA_DH/ox_N_sf"/>
</dbReference>
<gene>
    <name evidence="7" type="ORF">BN2476_210101</name>
</gene>
<dbReference type="GO" id="GO:0050660">
    <property type="term" value="F:flavin adenine dinucleotide binding"/>
    <property type="evidence" value="ECO:0007669"/>
    <property type="project" value="InterPro"/>
</dbReference>
<dbReference type="Gene3D" id="1.10.540.10">
    <property type="entry name" value="Acyl-CoA dehydrogenase/oxidase, N-terminal domain"/>
    <property type="match status" value="1"/>
</dbReference>
<dbReference type="InterPro" id="IPR009100">
    <property type="entry name" value="AcylCoA_DH/oxidase_NM_dom_sf"/>
</dbReference>
<keyword evidence="3" id="KW-0285">Flavoprotein</keyword>
<comment type="cofactor">
    <cofactor evidence="1">
        <name>FAD</name>
        <dbReference type="ChEBI" id="CHEBI:57692"/>
    </cofactor>
</comment>
<dbReference type="SUPFAM" id="SSF47203">
    <property type="entry name" value="Acyl-CoA dehydrogenase C-terminal domain-like"/>
    <property type="match status" value="1"/>
</dbReference>
<proteinExistence type="inferred from homology"/>
<dbReference type="PANTHER" id="PTHR43884">
    <property type="entry name" value="ACYL-COA DEHYDROGENASE"/>
    <property type="match status" value="1"/>
</dbReference>
<organism evidence="7 8">
    <name type="scientific">Paraburkholderia piptadeniae</name>
    <dbReference type="NCBI Taxonomy" id="1701573"/>
    <lineage>
        <taxon>Bacteria</taxon>
        <taxon>Pseudomonadati</taxon>
        <taxon>Pseudomonadota</taxon>
        <taxon>Betaproteobacteria</taxon>
        <taxon>Burkholderiales</taxon>
        <taxon>Burkholderiaceae</taxon>
        <taxon>Paraburkholderia</taxon>
    </lineage>
</organism>
<comment type="caution">
    <text evidence="7">The sequence shown here is derived from an EMBL/GenBank/DDBJ whole genome shotgun (WGS) entry which is preliminary data.</text>
</comment>